<organism evidence="1">
    <name type="scientific">marine metagenome</name>
    <dbReference type="NCBI Taxonomy" id="408172"/>
    <lineage>
        <taxon>unclassified sequences</taxon>
        <taxon>metagenomes</taxon>
        <taxon>ecological metagenomes</taxon>
    </lineage>
</organism>
<protein>
    <submittedName>
        <fullName evidence="1">Uncharacterized protein</fullName>
    </submittedName>
</protein>
<reference evidence="1" key="1">
    <citation type="submission" date="2018-05" db="EMBL/GenBank/DDBJ databases">
        <authorList>
            <person name="Lanie J.A."/>
            <person name="Ng W.-L."/>
            <person name="Kazmierczak K.M."/>
            <person name="Andrzejewski T.M."/>
            <person name="Davidsen T.M."/>
            <person name="Wayne K.J."/>
            <person name="Tettelin H."/>
            <person name="Glass J.I."/>
            <person name="Rusch D."/>
            <person name="Podicherti R."/>
            <person name="Tsui H.-C.T."/>
            <person name="Winkler M.E."/>
        </authorList>
    </citation>
    <scope>NUCLEOTIDE SEQUENCE</scope>
</reference>
<accession>A0A382I378</accession>
<evidence type="ECO:0000313" key="1">
    <source>
        <dbReference type="EMBL" id="SVB93772.1"/>
    </source>
</evidence>
<dbReference type="EMBL" id="UINC01064782">
    <property type="protein sequence ID" value="SVB93772.1"/>
    <property type="molecule type" value="Genomic_DNA"/>
</dbReference>
<name>A0A382I378_9ZZZZ</name>
<dbReference type="AlphaFoldDB" id="A0A382I378"/>
<gene>
    <name evidence="1" type="ORF">METZ01_LOCUS246626</name>
</gene>
<feature type="non-terminal residue" evidence="1">
    <location>
        <position position="1"/>
    </location>
</feature>
<proteinExistence type="predicted"/>
<sequence>IAQLMSAAIKGKEVLKEVESLRERFNEVCYC</sequence>